<feature type="compositionally biased region" description="Basic residues" evidence="1">
    <location>
        <begin position="330"/>
        <end position="340"/>
    </location>
</feature>
<dbReference type="InParanoid" id="G3ANS9"/>
<dbReference type="InterPro" id="IPR036638">
    <property type="entry name" value="HLH_DNA-bd_sf"/>
</dbReference>
<dbReference type="PROSITE" id="PS50888">
    <property type="entry name" value="BHLH"/>
    <property type="match status" value="1"/>
</dbReference>
<feature type="compositionally biased region" description="Basic and acidic residues" evidence="1">
    <location>
        <begin position="378"/>
        <end position="392"/>
    </location>
</feature>
<dbReference type="Proteomes" id="UP000000709">
    <property type="component" value="Unassembled WGS sequence"/>
</dbReference>
<name>G3ANS9_SPAPN</name>
<feature type="domain" description="BHLH" evidence="2">
    <location>
        <begin position="338"/>
        <end position="435"/>
    </location>
</feature>
<dbReference type="EMBL" id="GL996502">
    <property type="protein sequence ID" value="EGW32014.1"/>
    <property type="molecule type" value="Genomic_DNA"/>
</dbReference>
<dbReference type="STRING" id="619300.G3ANS9"/>
<feature type="compositionally biased region" description="Basic residues" evidence="1">
    <location>
        <begin position="298"/>
        <end position="308"/>
    </location>
</feature>
<dbReference type="InterPro" id="IPR011598">
    <property type="entry name" value="bHLH_dom"/>
</dbReference>
<accession>G3ANS9</accession>
<protein>
    <recommendedName>
        <fullName evidence="2">BHLH domain-containing protein</fullName>
    </recommendedName>
</protein>
<feature type="compositionally biased region" description="Polar residues" evidence="1">
    <location>
        <begin position="316"/>
        <end position="329"/>
    </location>
</feature>
<dbReference type="OrthoDB" id="2133190at2759"/>
<reference evidence="3 4" key="1">
    <citation type="journal article" date="2011" name="Proc. Natl. Acad. Sci. U.S.A.">
        <title>Comparative genomics of xylose-fermenting fungi for enhanced biofuel production.</title>
        <authorList>
            <person name="Wohlbach D.J."/>
            <person name="Kuo A."/>
            <person name="Sato T.K."/>
            <person name="Potts K.M."/>
            <person name="Salamov A.A."/>
            <person name="LaButti K.M."/>
            <person name="Sun H."/>
            <person name="Clum A."/>
            <person name="Pangilinan J.L."/>
            <person name="Lindquist E.A."/>
            <person name="Lucas S."/>
            <person name="Lapidus A."/>
            <person name="Jin M."/>
            <person name="Gunawan C."/>
            <person name="Balan V."/>
            <person name="Dale B.E."/>
            <person name="Jeffries T.W."/>
            <person name="Zinkel R."/>
            <person name="Barry K.W."/>
            <person name="Grigoriev I.V."/>
            <person name="Gasch A.P."/>
        </authorList>
    </citation>
    <scope>NUCLEOTIDE SEQUENCE [LARGE SCALE GENOMIC DNA]</scope>
    <source>
        <strain evidence="4">NRRL Y-27907 / 11-Y1</strain>
    </source>
</reference>
<dbReference type="HOGENOM" id="CLU_582867_0_0_1"/>
<proteinExistence type="predicted"/>
<sequence>MSFKLNDYDAFLTSLFDKNNQKVKLEDADKLQVSPQYEQLEQANNQLHNSAMMQPPSQPSSYTTAQQPSQPPSRDEMMMRQHSLPSQHPGHMNEDGPFPVDFDFGLVAPGFAYTTTNTNRSKSLSFTIGNHGEPYAQPHHHPLQHQNNLDGSGNVTEFMAEMSAEHNNGPRSVENDNYNNFNDIENSRETPNNIFMQSMNHNNNSYTSDFGPIDEQSSSVMINHDSLSPISMGNSGSPAMHSDHSSNNILGMQHSEQLMRQATSITFNNIDDRVSPKMSKQFPATAFAPTLSSSSTTKKTKKQPRKAKSISGPISGHNSGGESDLSPTLNHRHPGRPRVKSAHNVIEQRYRNKINDKFNALQNSVPSLRILAQKKERERLQMKRSNTDKYDSSDDEPIDESLVTDENIDLEGLEPARKLNKATILANSIEYIKFLELKNNKMKADHEALLNKARMMGIIIDDDLDNDEQ</sequence>
<dbReference type="FunCoup" id="G3ANS9">
    <property type="interactions" value="858"/>
</dbReference>
<feature type="region of interest" description="Disordered" evidence="1">
    <location>
        <begin position="50"/>
        <end position="97"/>
    </location>
</feature>
<dbReference type="RefSeq" id="XP_007375290.1">
    <property type="nucleotide sequence ID" value="XM_007375228.1"/>
</dbReference>
<evidence type="ECO:0000256" key="1">
    <source>
        <dbReference type="SAM" id="MobiDB-lite"/>
    </source>
</evidence>
<feature type="region of interest" description="Disordered" evidence="1">
    <location>
        <begin position="378"/>
        <end position="399"/>
    </location>
</feature>
<organism evidence="4">
    <name type="scientific">Spathaspora passalidarum (strain NRRL Y-27907 / 11-Y1)</name>
    <dbReference type="NCBI Taxonomy" id="619300"/>
    <lineage>
        <taxon>Eukaryota</taxon>
        <taxon>Fungi</taxon>
        <taxon>Dikarya</taxon>
        <taxon>Ascomycota</taxon>
        <taxon>Saccharomycotina</taxon>
        <taxon>Pichiomycetes</taxon>
        <taxon>Debaryomycetaceae</taxon>
        <taxon>Spathaspora</taxon>
    </lineage>
</organism>
<feature type="region of interest" description="Disordered" evidence="1">
    <location>
        <begin position="285"/>
        <end position="340"/>
    </location>
</feature>
<feature type="compositionally biased region" description="Low complexity" evidence="1">
    <location>
        <begin position="50"/>
        <end position="68"/>
    </location>
</feature>
<dbReference type="SUPFAM" id="SSF47459">
    <property type="entry name" value="HLH, helix-loop-helix DNA-binding domain"/>
    <property type="match status" value="1"/>
</dbReference>
<dbReference type="AlphaFoldDB" id="G3ANS9"/>
<dbReference type="eggNOG" id="KOG2588">
    <property type="taxonomic scope" value="Eukaryota"/>
</dbReference>
<dbReference type="GeneID" id="18875109"/>
<evidence type="ECO:0000313" key="3">
    <source>
        <dbReference type="EMBL" id="EGW32014.1"/>
    </source>
</evidence>
<evidence type="ECO:0000313" key="4">
    <source>
        <dbReference type="Proteomes" id="UP000000709"/>
    </source>
</evidence>
<evidence type="ECO:0000259" key="2">
    <source>
        <dbReference type="PROSITE" id="PS50888"/>
    </source>
</evidence>
<keyword evidence="4" id="KW-1185">Reference proteome</keyword>
<dbReference type="GO" id="GO:0046983">
    <property type="term" value="F:protein dimerization activity"/>
    <property type="evidence" value="ECO:0007669"/>
    <property type="project" value="InterPro"/>
</dbReference>
<dbReference type="KEGG" id="spaa:SPAPADRAFT_66688"/>
<dbReference type="PANTHER" id="PTHR47336">
    <property type="entry name" value="TRANSCRIPTION FACTOR HMS1-RELATED"/>
    <property type="match status" value="1"/>
</dbReference>
<dbReference type="PANTHER" id="PTHR47336:SF2">
    <property type="entry name" value="TRANSCRIPTION FACTOR HMS1-RELATED"/>
    <property type="match status" value="1"/>
</dbReference>
<dbReference type="OMA" id="IKSAHNV"/>
<gene>
    <name evidence="3" type="ORF">SPAPADRAFT_66688</name>
</gene>
<dbReference type="InterPro" id="IPR052099">
    <property type="entry name" value="Regulatory_TF_Diverse"/>
</dbReference>
<dbReference type="SMART" id="SM00353">
    <property type="entry name" value="HLH"/>
    <property type="match status" value="1"/>
</dbReference>
<dbReference type="Pfam" id="PF00010">
    <property type="entry name" value="HLH"/>
    <property type="match status" value="1"/>
</dbReference>
<dbReference type="Gene3D" id="4.10.280.10">
    <property type="entry name" value="Helix-loop-helix DNA-binding domain"/>
    <property type="match status" value="1"/>
</dbReference>